<dbReference type="InterPro" id="IPR001757">
    <property type="entry name" value="P_typ_ATPase"/>
</dbReference>
<evidence type="ECO:0000313" key="9">
    <source>
        <dbReference type="Proteomes" id="UP000789375"/>
    </source>
</evidence>
<comment type="subcellular location">
    <subcellularLocation>
        <location evidence="1">Membrane</location>
    </subcellularLocation>
</comment>
<evidence type="ECO:0000256" key="2">
    <source>
        <dbReference type="ARBA" id="ARBA00022692"/>
    </source>
</evidence>
<dbReference type="EMBL" id="CAJVPP010023707">
    <property type="protein sequence ID" value="CAG8747994.1"/>
    <property type="molecule type" value="Genomic_DNA"/>
</dbReference>
<comment type="caution">
    <text evidence="8">The sequence shown here is derived from an EMBL/GenBank/DDBJ whole genome shotgun (WGS) entry which is preliminary data.</text>
</comment>
<feature type="non-terminal residue" evidence="8">
    <location>
        <position position="1"/>
    </location>
</feature>
<accession>A0A9N9IR80</accession>
<evidence type="ECO:0000313" key="8">
    <source>
        <dbReference type="EMBL" id="CAG8747994.1"/>
    </source>
</evidence>
<feature type="transmembrane region" description="Helical" evidence="7">
    <location>
        <begin position="88"/>
        <end position="109"/>
    </location>
</feature>
<evidence type="ECO:0000256" key="6">
    <source>
        <dbReference type="SAM" id="MobiDB-lite"/>
    </source>
</evidence>
<keyword evidence="9" id="KW-1185">Reference proteome</keyword>
<dbReference type="PROSITE" id="PS00154">
    <property type="entry name" value="ATPASE_E1_E2"/>
    <property type="match status" value="1"/>
</dbReference>
<protein>
    <submittedName>
        <fullName evidence="8">6544_t:CDS:1</fullName>
    </submittedName>
</protein>
<dbReference type="Pfam" id="PF00702">
    <property type="entry name" value="Hydrolase"/>
    <property type="match status" value="1"/>
</dbReference>
<keyword evidence="2 7" id="KW-0812">Transmembrane</keyword>
<gene>
    <name evidence="8" type="ORF">FMOSSE_LOCUS16499</name>
</gene>
<dbReference type="GO" id="GO:0016887">
    <property type="term" value="F:ATP hydrolysis activity"/>
    <property type="evidence" value="ECO:0007669"/>
    <property type="project" value="InterPro"/>
</dbReference>
<dbReference type="GO" id="GO:0005524">
    <property type="term" value="F:ATP binding"/>
    <property type="evidence" value="ECO:0007669"/>
    <property type="project" value="InterPro"/>
</dbReference>
<dbReference type="AlphaFoldDB" id="A0A9N9IR80"/>
<feature type="non-terminal residue" evidence="8">
    <location>
        <position position="236"/>
    </location>
</feature>
<feature type="transmembrane region" description="Helical" evidence="7">
    <location>
        <begin position="47"/>
        <end position="68"/>
    </location>
</feature>
<dbReference type="Proteomes" id="UP000789375">
    <property type="component" value="Unassembled WGS sequence"/>
</dbReference>
<dbReference type="PANTHER" id="PTHR46594">
    <property type="entry name" value="P-TYPE CATION-TRANSPORTING ATPASE"/>
    <property type="match status" value="1"/>
</dbReference>
<feature type="region of interest" description="Disordered" evidence="6">
    <location>
        <begin position="207"/>
        <end position="236"/>
    </location>
</feature>
<reference evidence="8" key="1">
    <citation type="submission" date="2021-06" db="EMBL/GenBank/DDBJ databases">
        <authorList>
            <person name="Kallberg Y."/>
            <person name="Tangrot J."/>
            <person name="Rosling A."/>
        </authorList>
    </citation>
    <scope>NUCLEOTIDE SEQUENCE</scope>
    <source>
        <strain evidence="8">87-6 pot B 2015</strain>
    </source>
</reference>
<dbReference type="PANTHER" id="PTHR46594:SF4">
    <property type="entry name" value="P-TYPE CATION-TRANSPORTING ATPASE"/>
    <property type="match status" value="1"/>
</dbReference>
<dbReference type="NCBIfam" id="TIGR01494">
    <property type="entry name" value="ATPase_P-type"/>
    <property type="match status" value="1"/>
</dbReference>
<evidence type="ECO:0000256" key="3">
    <source>
        <dbReference type="ARBA" id="ARBA00022723"/>
    </source>
</evidence>
<keyword evidence="5 7" id="KW-0472">Membrane</keyword>
<keyword evidence="3" id="KW-0479">Metal-binding</keyword>
<dbReference type="InterPro" id="IPR023298">
    <property type="entry name" value="ATPase_P-typ_TM_dom_sf"/>
</dbReference>
<evidence type="ECO:0000256" key="4">
    <source>
        <dbReference type="ARBA" id="ARBA00022989"/>
    </source>
</evidence>
<organism evidence="8 9">
    <name type="scientific">Funneliformis mosseae</name>
    <name type="common">Endomycorrhizal fungus</name>
    <name type="synonym">Glomus mosseae</name>
    <dbReference type="NCBI Taxonomy" id="27381"/>
    <lineage>
        <taxon>Eukaryota</taxon>
        <taxon>Fungi</taxon>
        <taxon>Fungi incertae sedis</taxon>
        <taxon>Mucoromycota</taxon>
        <taxon>Glomeromycotina</taxon>
        <taxon>Glomeromycetes</taxon>
        <taxon>Glomerales</taxon>
        <taxon>Glomeraceae</taxon>
        <taxon>Funneliformis</taxon>
    </lineage>
</organism>
<dbReference type="GO" id="GO:0016020">
    <property type="term" value="C:membrane"/>
    <property type="evidence" value="ECO:0007669"/>
    <property type="project" value="UniProtKB-SubCell"/>
</dbReference>
<proteinExistence type="predicted"/>
<dbReference type="Gene3D" id="1.20.1110.10">
    <property type="entry name" value="Calcium-transporting ATPase, transmembrane domain"/>
    <property type="match status" value="1"/>
</dbReference>
<keyword evidence="4 7" id="KW-1133">Transmembrane helix</keyword>
<name>A0A9N9IR80_FUNMO</name>
<dbReference type="InterPro" id="IPR023299">
    <property type="entry name" value="ATPase_P-typ_cyto_dom_N"/>
</dbReference>
<evidence type="ECO:0000256" key="5">
    <source>
        <dbReference type="ARBA" id="ARBA00023136"/>
    </source>
</evidence>
<evidence type="ECO:0000256" key="1">
    <source>
        <dbReference type="ARBA" id="ARBA00004370"/>
    </source>
</evidence>
<feature type="compositionally biased region" description="Polar residues" evidence="6">
    <location>
        <begin position="214"/>
        <end position="227"/>
    </location>
</feature>
<dbReference type="SUPFAM" id="SSF81660">
    <property type="entry name" value="Metal cation-transporting ATPase, ATP-binding domain N"/>
    <property type="match status" value="1"/>
</dbReference>
<dbReference type="GO" id="GO:0046872">
    <property type="term" value="F:metal ion binding"/>
    <property type="evidence" value="ECO:0007669"/>
    <property type="project" value="UniProtKB-KW"/>
</dbReference>
<dbReference type="Gene3D" id="3.40.1110.10">
    <property type="entry name" value="Calcium-transporting ATPase, cytoplasmic domain N"/>
    <property type="match status" value="1"/>
</dbReference>
<sequence>ATVNLSSMIWIKATRVGSDTTLSRIIELVQEAQSSKKAPIEALADRIAQIFVPVVIIIAIIDFIIWISLGSAGKIPSDWIPDNQSYQIFSLFFAISVVVIACPCSMGLASPTAIMVGTGLAARFGILIKGGGEAIEMAFRLNTIAFDKTGTLTYGKPKVVETKILYEETKEAREKLLLQIIGVVESSSDHPLAKAVSQYISEQSSSEIVDSEKTTTSSNVTLESVTETPGRGLQAI</sequence>
<dbReference type="InterPro" id="IPR018303">
    <property type="entry name" value="ATPase_P-typ_P_site"/>
</dbReference>
<evidence type="ECO:0000256" key="7">
    <source>
        <dbReference type="SAM" id="Phobius"/>
    </source>
</evidence>
<dbReference type="SUPFAM" id="SSF81665">
    <property type="entry name" value="Calcium ATPase, transmembrane domain M"/>
    <property type="match status" value="1"/>
</dbReference>